<comment type="caution">
    <text evidence="2">The sequence shown here is derived from an EMBL/GenBank/DDBJ whole genome shotgun (WGS) entry which is preliminary data.</text>
</comment>
<gene>
    <name evidence="2" type="ORF">GK047_09755</name>
</gene>
<accession>A0A6G3ZVP6</accession>
<name>A0A6G3ZVP6_9BACL</name>
<keyword evidence="1" id="KW-0812">Transmembrane</keyword>
<dbReference type="AlphaFoldDB" id="A0A6G3ZVP6"/>
<dbReference type="EMBL" id="JAAIKC010000002">
    <property type="protein sequence ID" value="NEW06296.1"/>
    <property type="molecule type" value="Genomic_DNA"/>
</dbReference>
<sequence length="90" mass="10185">MVQTVIILISIFMIIAIYKLVFKARNKVATNKVIPINRKKKSIGKEGKKACSFCHKKVKRLSFYVTEMGKVVGVCEGCKPQAERRALSRL</sequence>
<protein>
    <submittedName>
        <fullName evidence="2">Uncharacterized protein</fullName>
    </submittedName>
</protein>
<evidence type="ECO:0000313" key="2">
    <source>
        <dbReference type="EMBL" id="NEW06296.1"/>
    </source>
</evidence>
<dbReference type="RefSeq" id="WP_163944854.1">
    <property type="nucleotide sequence ID" value="NZ_JAAIKC010000002.1"/>
</dbReference>
<proteinExistence type="predicted"/>
<reference evidence="2" key="1">
    <citation type="submission" date="2020-02" db="EMBL/GenBank/DDBJ databases">
        <authorList>
            <person name="Shen X.-R."/>
            <person name="Zhang Y.-X."/>
        </authorList>
    </citation>
    <scope>NUCLEOTIDE SEQUENCE</scope>
    <source>
        <strain evidence="2">SYP-B3998</strain>
    </source>
</reference>
<keyword evidence="1" id="KW-0472">Membrane</keyword>
<feature type="transmembrane region" description="Helical" evidence="1">
    <location>
        <begin position="6"/>
        <end position="22"/>
    </location>
</feature>
<keyword evidence="1" id="KW-1133">Transmembrane helix</keyword>
<evidence type="ECO:0000256" key="1">
    <source>
        <dbReference type="SAM" id="Phobius"/>
    </source>
</evidence>
<organism evidence="2">
    <name type="scientific">Paenibacillus sp. SYP-B3998</name>
    <dbReference type="NCBI Taxonomy" id="2678564"/>
    <lineage>
        <taxon>Bacteria</taxon>
        <taxon>Bacillati</taxon>
        <taxon>Bacillota</taxon>
        <taxon>Bacilli</taxon>
        <taxon>Bacillales</taxon>
        <taxon>Paenibacillaceae</taxon>
        <taxon>Paenibacillus</taxon>
    </lineage>
</organism>